<comment type="similarity">
    <text evidence="3">Belongs to the emb family.</text>
</comment>
<dbReference type="Pfam" id="PF14896">
    <property type="entry name" value="Arabino_trans_C"/>
    <property type="match status" value="1"/>
</dbReference>
<sequence length="937" mass="100915">MGSRRWTIAGLGLFAALSAVLFVLAPVDQDVTTYEWPSAGTTESTALPLLPYEPERLDVEFGCADAAALGGTGTVLSTDPPGAEPDKDAPALRASVADGLLTVAVGEKRLASFELSGDCTVTIRSGEETTSVSVNGEERGRADLVPSVSGLFTDLSGQTGLHATVVPDTRYESSPSALKIAFGALAIGALLSMLFALRRWEAPFRRHVRLLPPRWWRPTLPDAVVVLTLVTWTIIGASTVDDGYIITMIQSASDTGFVGNYYRWFNAPESPFSWFYELYRPFAELSAATWWMRVPSLVLGLASWFLIDRVLLRRFAKAPALTARWTAAVVFLLWYLAFGIGLRPEPWIVLGSLAVFALVERALATRSLGTLCIALVVAGATLTITPTGVAAVIPFLVALPGIFRLLRDRGVLSVFAVLAAALSALLFMFYDQTLSTVLHSTEVRTAIGPSFGMLDEGKRYEDLFDALQGGLNRRMPLMLMWFAMAMLVVLLLARRAPRLAARPTIRLVGASALFFGALAFTPTKYTHHFGALAGFGTLLVAVLVHTIVRGALRRNWERSAVLVLLGLTVWIGLDAPLRWWFLSGLNVKWNLVVPGVSDISAATIVLVGAIVLALAGLVGAWRWLRQPGWLIAAVAAATVLVEVATMAHAMVPRWDTYTTGRANLASLSGGGNCGVEDWLRLEPDIRAGLLTETSPPTLDGFTRNAGFPAELRPLEPYGGDEAPVWGADGVVGSLTTGWYPLPEGAGAPGSPPLVVPATGKGSVSATVQFAGPDGTVTRESRVWLDSDPEWQDYRFDPKDATRVRVVADNTEGRGWIAVGTPRLPKVVPTTDVVPVSEPVMLDWVSAFTLSCRTSARLHDGIVEPVRYRFAAGPQSRALGSVSFVSAPGGTYAKLFESAEQVPVPTYLTGDKLFEPISVFRLDYPVPMRDLTVGKATR</sequence>
<evidence type="ECO:0000256" key="1">
    <source>
        <dbReference type="ARBA" id="ARBA00003001"/>
    </source>
</evidence>
<dbReference type="EMBL" id="FMZE01000003">
    <property type="protein sequence ID" value="SDC66950.1"/>
    <property type="molecule type" value="Genomic_DNA"/>
</dbReference>
<gene>
    <name evidence="11" type="ORF">SAMN05421630_103122</name>
</gene>
<dbReference type="Proteomes" id="UP000199494">
    <property type="component" value="Unassembled WGS sequence"/>
</dbReference>
<dbReference type="KEGG" id="pmad:BAY61_00850"/>
<comment type="subcellular location">
    <subcellularLocation>
        <location evidence="2">Cell membrane</location>
        <topology evidence="2">Multi-pass membrane protein</topology>
    </subcellularLocation>
</comment>
<protein>
    <submittedName>
        <fullName evidence="11">Arabinosyltransferase C</fullName>
    </submittedName>
</protein>
<dbReference type="GO" id="GO:0071555">
    <property type="term" value="P:cell wall organization"/>
    <property type="evidence" value="ECO:0007669"/>
    <property type="project" value="UniProtKB-KW"/>
</dbReference>
<dbReference type="RefSeq" id="WP_091801242.1">
    <property type="nucleotide sequence ID" value="NZ_CP016353.1"/>
</dbReference>
<keyword evidence="6 11" id="KW-0808">Transferase</keyword>
<keyword evidence="7" id="KW-0812">Transmembrane</keyword>
<dbReference type="InterPro" id="IPR007680">
    <property type="entry name" value="Arabino_trans_central"/>
</dbReference>
<keyword evidence="5" id="KW-0328">Glycosyltransferase</keyword>
<evidence type="ECO:0000256" key="9">
    <source>
        <dbReference type="ARBA" id="ARBA00023136"/>
    </source>
</evidence>
<evidence type="ECO:0000256" key="7">
    <source>
        <dbReference type="ARBA" id="ARBA00022692"/>
    </source>
</evidence>
<evidence type="ECO:0000313" key="12">
    <source>
        <dbReference type="Proteomes" id="UP000199494"/>
    </source>
</evidence>
<evidence type="ECO:0000256" key="10">
    <source>
        <dbReference type="ARBA" id="ARBA00023316"/>
    </source>
</evidence>
<proteinExistence type="inferred from homology"/>
<evidence type="ECO:0000256" key="6">
    <source>
        <dbReference type="ARBA" id="ARBA00022679"/>
    </source>
</evidence>
<dbReference type="GO" id="GO:0005886">
    <property type="term" value="C:plasma membrane"/>
    <property type="evidence" value="ECO:0007669"/>
    <property type="project" value="UniProtKB-SubCell"/>
</dbReference>
<evidence type="ECO:0000256" key="5">
    <source>
        <dbReference type="ARBA" id="ARBA00022676"/>
    </source>
</evidence>
<keyword evidence="9" id="KW-0472">Membrane</keyword>
<dbReference type="STRING" id="530584.SAMN05421630_103122"/>
<keyword evidence="4" id="KW-1003">Cell membrane</keyword>
<evidence type="ECO:0000256" key="2">
    <source>
        <dbReference type="ARBA" id="ARBA00004651"/>
    </source>
</evidence>
<evidence type="ECO:0000313" key="11">
    <source>
        <dbReference type="EMBL" id="SDC66950.1"/>
    </source>
</evidence>
<dbReference type="InterPro" id="IPR027451">
    <property type="entry name" value="EmbABC_dom1"/>
</dbReference>
<dbReference type="Gene3D" id="2.60.120.610">
    <property type="entry name" value="arabinofuranosyltransferase like domain"/>
    <property type="match status" value="1"/>
</dbReference>
<keyword evidence="8" id="KW-1133">Transmembrane helix</keyword>
<accession>A0A222VJ82</accession>
<dbReference type="Gene3D" id="3.40.190.160">
    <property type="match status" value="1"/>
</dbReference>
<dbReference type="GO" id="GO:0071766">
    <property type="term" value="P:Actinobacterium-type cell wall biogenesis"/>
    <property type="evidence" value="ECO:0007669"/>
    <property type="project" value="InterPro"/>
</dbReference>
<organism evidence="11 12">
    <name type="scientific">Prauserella marina</name>
    <dbReference type="NCBI Taxonomy" id="530584"/>
    <lineage>
        <taxon>Bacteria</taxon>
        <taxon>Bacillati</taxon>
        <taxon>Actinomycetota</taxon>
        <taxon>Actinomycetes</taxon>
        <taxon>Pseudonocardiales</taxon>
        <taxon>Pseudonocardiaceae</taxon>
        <taxon>Prauserella</taxon>
    </lineage>
</organism>
<evidence type="ECO:0000256" key="4">
    <source>
        <dbReference type="ARBA" id="ARBA00022475"/>
    </source>
</evidence>
<keyword evidence="12" id="KW-1185">Reference proteome</keyword>
<keyword evidence="10" id="KW-0961">Cell wall biogenesis/degradation</keyword>
<comment type="function">
    <text evidence="1">Arabinosyl transferase responsible for the polymerization of arabinose into the arabinan of arabinogalactan.</text>
</comment>
<dbReference type="Pfam" id="PF17689">
    <property type="entry name" value="Arabino_trans_N"/>
    <property type="match status" value="1"/>
</dbReference>
<dbReference type="OrthoDB" id="4668961at2"/>
<dbReference type="InterPro" id="IPR040920">
    <property type="entry name" value="Arabino_trans_N"/>
</dbReference>
<evidence type="ECO:0000256" key="3">
    <source>
        <dbReference type="ARBA" id="ARBA00008195"/>
    </source>
</evidence>
<reference evidence="11 12" key="1">
    <citation type="submission" date="2016-10" db="EMBL/GenBank/DDBJ databases">
        <authorList>
            <person name="de Groot N.N."/>
        </authorList>
    </citation>
    <scope>NUCLEOTIDE SEQUENCE [LARGE SCALE GENOMIC DNA]</scope>
    <source>
        <strain evidence="11 12">CGMCC 4.5506</strain>
    </source>
</reference>
<dbReference type="Pfam" id="PF04602">
    <property type="entry name" value="Arabinose_trans"/>
    <property type="match status" value="1"/>
</dbReference>
<dbReference type="InterPro" id="IPR032731">
    <property type="entry name" value="Arabino_trans_C"/>
</dbReference>
<dbReference type="GO" id="GO:0052636">
    <property type="term" value="F:arabinosyltransferase activity"/>
    <property type="evidence" value="ECO:0007669"/>
    <property type="project" value="InterPro"/>
</dbReference>
<evidence type="ECO:0000256" key="8">
    <source>
        <dbReference type="ARBA" id="ARBA00022989"/>
    </source>
</evidence>
<name>A0A222VJ82_9PSEU</name>
<dbReference type="AlphaFoldDB" id="A0A222VJ82"/>